<dbReference type="AlphaFoldDB" id="A0A7S3UX29"/>
<dbReference type="EMBL" id="HBIU01013379">
    <property type="protein sequence ID" value="CAE0627431.1"/>
    <property type="molecule type" value="Transcribed_RNA"/>
</dbReference>
<dbReference type="Gene3D" id="3.10.20.90">
    <property type="entry name" value="Phosphatidylinositol 3-kinase Catalytic Subunit, Chain A, domain 1"/>
    <property type="match status" value="1"/>
</dbReference>
<feature type="compositionally biased region" description="Basic and acidic residues" evidence="1">
    <location>
        <begin position="118"/>
        <end position="142"/>
    </location>
</feature>
<protein>
    <recommendedName>
        <fullName evidence="2">Ubiquitin-like domain-containing protein</fullName>
    </recommendedName>
</protein>
<feature type="region of interest" description="Disordered" evidence="1">
    <location>
        <begin position="118"/>
        <end position="145"/>
    </location>
</feature>
<name>A0A7S3UX29_HETAK</name>
<dbReference type="PROSITE" id="PS50053">
    <property type="entry name" value="UBIQUITIN_2"/>
    <property type="match status" value="1"/>
</dbReference>
<feature type="domain" description="Ubiquitin-like" evidence="2">
    <location>
        <begin position="200"/>
        <end position="273"/>
    </location>
</feature>
<dbReference type="InterPro" id="IPR029071">
    <property type="entry name" value="Ubiquitin-like_domsf"/>
</dbReference>
<feature type="region of interest" description="Disordered" evidence="1">
    <location>
        <begin position="177"/>
        <end position="196"/>
    </location>
</feature>
<reference evidence="3" key="1">
    <citation type="submission" date="2021-01" db="EMBL/GenBank/DDBJ databases">
        <authorList>
            <person name="Corre E."/>
            <person name="Pelletier E."/>
            <person name="Niang G."/>
            <person name="Scheremetjew M."/>
            <person name="Finn R."/>
            <person name="Kale V."/>
            <person name="Holt S."/>
            <person name="Cochrane G."/>
            <person name="Meng A."/>
            <person name="Brown T."/>
            <person name="Cohen L."/>
        </authorList>
    </citation>
    <scope>NUCLEOTIDE SEQUENCE</scope>
    <source>
        <strain evidence="3">CCMP3107</strain>
    </source>
</reference>
<accession>A0A7S3UX29</accession>
<evidence type="ECO:0000256" key="1">
    <source>
        <dbReference type="SAM" id="MobiDB-lite"/>
    </source>
</evidence>
<dbReference type="Pfam" id="PF00240">
    <property type="entry name" value="ubiquitin"/>
    <property type="match status" value="1"/>
</dbReference>
<gene>
    <name evidence="3" type="ORF">HAKA00212_LOCUS6109</name>
</gene>
<evidence type="ECO:0000259" key="2">
    <source>
        <dbReference type="PROSITE" id="PS50053"/>
    </source>
</evidence>
<dbReference type="SMART" id="SM00213">
    <property type="entry name" value="UBQ"/>
    <property type="match status" value="1"/>
</dbReference>
<organism evidence="3">
    <name type="scientific">Heterosigma akashiwo</name>
    <name type="common">Chromophytic alga</name>
    <name type="synonym">Heterosigma carterae</name>
    <dbReference type="NCBI Taxonomy" id="2829"/>
    <lineage>
        <taxon>Eukaryota</taxon>
        <taxon>Sar</taxon>
        <taxon>Stramenopiles</taxon>
        <taxon>Ochrophyta</taxon>
        <taxon>Raphidophyceae</taxon>
        <taxon>Chattonellales</taxon>
        <taxon>Chattonellaceae</taxon>
        <taxon>Heterosigma</taxon>
    </lineage>
</organism>
<dbReference type="InterPro" id="IPR000626">
    <property type="entry name" value="Ubiquitin-like_dom"/>
</dbReference>
<proteinExistence type="predicted"/>
<dbReference type="SUPFAM" id="SSF54236">
    <property type="entry name" value="Ubiquitin-like"/>
    <property type="match status" value="1"/>
</dbReference>
<sequence>MKIKSKSAGPAGVLNDNKFFVLVQLKTPDINWERHMYFPRLWTVGRAIDYVISFLSEEYRRAILGKALELYCERINSIVSKDTIIHGSKLEEFDTVILSFAGAFDLLLDGSCLDGEPDEKKQTSYAEHEGATRQSKMDKSIKADNGGEQTILASRDAKLNDEKCLISSSSGGPLSLQMNADSLIPPSSPAHESNPGTSSFTFYVKVGKEMYSVADLDENANTVLDLKVKLEQLTGIPVQQQKLLYKGILQDSQVICGTAVKAGAKVILMSKPK</sequence>
<evidence type="ECO:0000313" key="3">
    <source>
        <dbReference type="EMBL" id="CAE0627431.1"/>
    </source>
</evidence>